<protein>
    <submittedName>
        <fullName evidence="2">Uncharacterized protein</fullName>
    </submittedName>
</protein>
<dbReference type="InterPro" id="IPR058936">
    <property type="entry name" value="At4g15545-like"/>
</dbReference>
<keyword evidence="1" id="KW-0175">Coiled coil</keyword>
<dbReference type="AlphaFoldDB" id="A0A9D5C9A5"/>
<dbReference type="PANTHER" id="PTHR47383">
    <property type="entry name" value="OS03G0659800 PROTEIN"/>
    <property type="match status" value="1"/>
</dbReference>
<accession>A0A9D5C9A5</accession>
<gene>
    <name evidence="2" type="ORF">J5N97_025134</name>
</gene>
<comment type="caution">
    <text evidence="2">The sequence shown here is derived from an EMBL/GenBank/DDBJ whole genome shotgun (WGS) entry which is preliminary data.</text>
</comment>
<evidence type="ECO:0000313" key="3">
    <source>
        <dbReference type="Proteomes" id="UP001085076"/>
    </source>
</evidence>
<organism evidence="2 3">
    <name type="scientific">Dioscorea zingiberensis</name>
    <dbReference type="NCBI Taxonomy" id="325984"/>
    <lineage>
        <taxon>Eukaryota</taxon>
        <taxon>Viridiplantae</taxon>
        <taxon>Streptophyta</taxon>
        <taxon>Embryophyta</taxon>
        <taxon>Tracheophyta</taxon>
        <taxon>Spermatophyta</taxon>
        <taxon>Magnoliopsida</taxon>
        <taxon>Liliopsida</taxon>
        <taxon>Dioscoreales</taxon>
        <taxon>Dioscoreaceae</taxon>
        <taxon>Dioscorea</taxon>
    </lineage>
</organism>
<dbReference type="Proteomes" id="UP001085076">
    <property type="component" value="Miscellaneous, Linkage group lg07"/>
</dbReference>
<reference evidence="2" key="2">
    <citation type="journal article" date="2022" name="Hortic Res">
        <title>The genome of Dioscorea zingiberensis sheds light on the biosynthesis, origin and evolution of the medicinally important diosgenin saponins.</title>
        <authorList>
            <person name="Li Y."/>
            <person name="Tan C."/>
            <person name="Li Z."/>
            <person name="Guo J."/>
            <person name="Li S."/>
            <person name="Chen X."/>
            <person name="Wang C."/>
            <person name="Dai X."/>
            <person name="Yang H."/>
            <person name="Song W."/>
            <person name="Hou L."/>
            <person name="Xu J."/>
            <person name="Tong Z."/>
            <person name="Xu A."/>
            <person name="Yuan X."/>
            <person name="Wang W."/>
            <person name="Yang Q."/>
            <person name="Chen L."/>
            <person name="Sun Z."/>
            <person name="Wang K."/>
            <person name="Pan B."/>
            <person name="Chen J."/>
            <person name="Bao Y."/>
            <person name="Liu F."/>
            <person name="Qi X."/>
            <person name="Gang D.R."/>
            <person name="Wen J."/>
            <person name="Li J."/>
        </authorList>
    </citation>
    <scope>NUCLEOTIDE SEQUENCE</scope>
    <source>
        <strain evidence="2">Dzin_1.0</strain>
    </source>
</reference>
<evidence type="ECO:0000256" key="1">
    <source>
        <dbReference type="SAM" id="Coils"/>
    </source>
</evidence>
<dbReference type="OrthoDB" id="5599468at2759"/>
<keyword evidence="3" id="KW-1185">Reference proteome</keyword>
<name>A0A9D5C9A5_9LILI</name>
<dbReference type="PANTHER" id="PTHR47383:SF3">
    <property type="entry name" value="WAT1-RELATED PROTEIN"/>
    <property type="match status" value="1"/>
</dbReference>
<sequence>MLQRLRFVVVTDMFFGATEHPDQIRGRRASISKQLNVAQKITSIALATRVSKLEAEASHLRQWLAERDDLIAELRTQVETLDASASQASQQLARAQDKKVTDLSLNCICSPMDQVPE</sequence>
<dbReference type="EMBL" id="JAGGNH010000007">
    <property type="protein sequence ID" value="KAJ0968217.1"/>
    <property type="molecule type" value="Genomic_DNA"/>
</dbReference>
<proteinExistence type="predicted"/>
<feature type="coiled-coil region" evidence="1">
    <location>
        <begin position="71"/>
        <end position="98"/>
    </location>
</feature>
<reference evidence="2" key="1">
    <citation type="submission" date="2021-03" db="EMBL/GenBank/DDBJ databases">
        <authorList>
            <person name="Li Z."/>
            <person name="Yang C."/>
        </authorList>
    </citation>
    <scope>NUCLEOTIDE SEQUENCE</scope>
    <source>
        <strain evidence="2">Dzin_1.0</strain>
        <tissue evidence="2">Leaf</tissue>
    </source>
</reference>
<evidence type="ECO:0000313" key="2">
    <source>
        <dbReference type="EMBL" id="KAJ0968217.1"/>
    </source>
</evidence>